<dbReference type="EMBL" id="ONZP01000067">
    <property type="protein sequence ID" value="SPJ72518.1"/>
    <property type="molecule type" value="Genomic_DNA"/>
</dbReference>
<dbReference type="AlphaFoldDB" id="A0AAE8M2C4"/>
<dbReference type="Proteomes" id="UP001187734">
    <property type="component" value="Unassembled WGS sequence"/>
</dbReference>
<dbReference type="GO" id="GO:0016810">
    <property type="term" value="F:hydrolase activity, acting on carbon-nitrogen (but not peptide) bonds"/>
    <property type="evidence" value="ECO:0007669"/>
    <property type="project" value="InterPro"/>
</dbReference>
<organism evidence="1 2">
    <name type="scientific">Fusarium torulosum</name>
    <dbReference type="NCBI Taxonomy" id="33205"/>
    <lineage>
        <taxon>Eukaryota</taxon>
        <taxon>Fungi</taxon>
        <taxon>Dikarya</taxon>
        <taxon>Ascomycota</taxon>
        <taxon>Pezizomycotina</taxon>
        <taxon>Sordariomycetes</taxon>
        <taxon>Hypocreomycetidae</taxon>
        <taxon>Hypocreales</taxon>
        <taxon>Nectriaceae</taxon>
        <taxon>Fusarium</taxon>
    </lineage>
</organism>
<comment type="caution">
    <text evidence="1">The sequence shown here is derived from an EMBL/GenBank/DDBJ whole genome shotgun (WGS) entry which is preliminary data.</text>
</comment>
<sequence length="115" mass="12850">MGDSLGSLEEGKLADLIIWDILSPGMICVAEEYLIGAIILYLTPSNIDAVIVDGRFKKRNGRLEKTKLNLELLPELNFEKKELEWRDITLELLKSRGSILEADKASGADNREAAY</sequence>
<evidence type="ECO:0000313" key="2">
    <source>
        <dbReference type="Proteomes" id="UP001187734"/>
    </source>
</evidence>
<name>A0AAE8M2C4_9HYPO</name>
<reference evidence="1" key="1">
    <citation type="submission" date="2018-03" db="EMBL/GenBank/DDBJ databases">
        <authorList>
            <person name="Guldener U."/>
        </authorList>
    </citation>
    <scope>NUCLEOTIDE SEQUENCE</scope>
</reference>
<evidence type="ECO:0008006" key="3">
    <source>
        <dbReference type="Google" id="ProtNLM"/>
    </source>
</evidence>
<evidence type="ECO:0000313" key="1">
    <source>
        <dbReference type="EMBL" id="SPJ72518.1"/>
    </source>
</evidence>
<proteinExistence type="predicted"/>
<accession>A0AAE8M2C4</accession>
<gene>
    <name evidence="1" type="ORF">FTOL_02247</name>
</gene>
<dbReference type="SUPFAM" id="SSF51338">
    <property type="entry name" value="Composite domain of metallo-dependent hydrolases"/>
    <property type="match status" value="1"/>
</dbReference>
<dbReference type="InterPro" id="IPR011059">
    <property type="entry name" value="Metal-dep_hydrolase_composite"/>
</dbReference>
<protein>
    <recommendedName>
        <fullName evidence="3">Amidohydrolase-related domain-containing protein</fullName>
    </recommendedName>
</protein>
<keyword evidence="2" id="KW-1185">Reference proteome</keyword>
<dbReference type="Gene3D" id="2.30.40.10">
    <property type="entry name" value="Urease, subunit C, domain 1"/>
    <property type="match status" value="1"/>
</dbReference>